<sequence>MYARNRPKNDGVDWLIDLMEAWVFVALIGVYLMLNWLKNRFFPEEMPAAQHTERIAHLIKTNPVFVVSKATCPFCRQTLNTLGGLGAKPSVLDVQQEQEGNLLQKAVMNMTGQRTVPQIFIGGKFIGGNSELNRVEPTKLQQMLKEAQDAKGEHEIQL</sequence>
<dbReference type="PROSITE" id="PS51354">
    <property type="entry name" value="GLUTAREDOXIN_2"/>
    <property type="match status" value="1"/>
</dbReference>
<feature type="transmembrane region" description="Helical" evidence="1">
    <location>
        <begin position="20"/>
        <end position="37"/>
    </location>
</feature>
<dbReference type="PANTHER" id="PTHR45694:SF18">
    <property type="entry name" value="GLUTAREDOXIN-1-RELATED"/>
    <property type="match status" value="1"/>
</dbReference>
<dbReference type="InterPro" id="IPR036249">
    <property type="entry name" value="Thioredoxin-like_sf"/>
</dbReference>
<dbReference type="InterPro" id="IPR002109">
    <property type="entry name" value="Glutaredoxin"/>
</dbReference>
<keyword evidence="1" id="KW-1133">Transmembrane helix</keyword>
<dbReference type="Gene3D" id="3.40.30.10">
    <property type="entry name" value="Glutaredoxin"/>
    <property type="match status" value="1"/>
</dbReference>
<dbReference type="CDD" id="cd03419">
    <property type="entry name" value="GRX_GRXh_1_2_like"/>
    <property type="match status" value="1"/>
</dbReference>
<dbReference type="Pfam" id="PF00462">
    <property type="entry name" value="Glutaredoxin"/>
    <property type="match status" value="1"/>
</dbReference>
<dbReference type="PANTHER" id="PTHR45694">
    <property type="entry name" value="GLUTAREDOXIN 2"/>
    <property type="match status" value="1"/>
</dbReference>
<evidence type="ECO:0000313" key="4">
    <source>
        <dbReference type="Proteomes" id="UP000761534"/>
    </source>
</evidence>
<accession>A0A642V2I7</accession>
<dbReference type="GO" id="GO:0015038">
    <property type="term" value="F:glutathione disulfide oxidoreductase activity"/>
    <property type="evidence" value="ECO:0007669"/>
    <property type="project" value="TreeGrafter"/>
</dbReference>
<keyword evidence="4" id="KW-1185">Reference proteome</keyword>
<keyword evidence="1" id="KW-0812">Transmembrane</keyword>
<keyword evidence="1" id="KW-0472">Membrane</keyword>
<dbReference type="GO" id="GO:0005737">
    <property type="term" value="C:cytoplasm"/>
    <property type="evidence" value="ECO:0007669"/>
    <property type="project" value="TreeGrafter"/>
</dbReference>
<evidence type="ECO:0000313" key="3">
    <source>
        <dbReference type="EMBL" id="KAA8907409.1"/>
    </source>
</evidence>
<reference evidence="3" key="1">
    <citation type="journal article" date="2019" name="G3 (Bethesda)">
        <title>Genome Assemblies of Two Rare Opportunistic Yeast Pathogens: Diutina rugosa (syn. Candida rugosa) and Trichomonascus ciferrii (syn. Candida ciferrii).</title>
        <authorList>
            <person name="Mixao V."/>
            <person name="Saus E."/>
            <person name="Hansen A.P."/>
            <person name="Lass-Florl C."/>
            <person name="Gabaldon T."/>
        </authorList>
    </citation>
    <scope>NUCLEOTIDE SEQUENCE</scope>
    <source>
        <strain evidence="3">CBS 4856</strain>
    </source>
</reference>
<dbReference type="OrthoDB" id="418495at2759"/>
<evidence type="ECO:0000256" key="1">
    <source>
        <dbReference type="SAM" id="Phobius"/>
    </source>
</evidence>
<dbReference type="GO" id="GO:0005634">
    <property type="term" value="C:nucleus"/>
    <property type="evidence" value="ECO:0007669"/>
    <property type="project" value="TreeGrafter"/>
</dbReference>
<comment type="caution">
    <text evidence="3">The sequence shown here is derived from an EMBL/GenBank/DDBJ whole genome shotgun (WGS) entry which is preliminary data.</text>
</comment>
<organism evidence="3 4">
    <name type="scientific">Trichomonascus ciferrii</name>
    <dbReference type="NCBI Taxonomy" id="44093"/>
    <lineage>
        <taxon>Eukaryota</taxon>
        <taxon>Fungi</taxon>
        <taxon>Dikarya</taxon>
        <taxon>Ascomycota</taxon>
        <taxon>Saccharomycotina</taxon>
        <taxon>Dipodascomycetes</taxon>
        <taxon>Dipodascales</taxon>
        <taxon>Trichomonascaceae</taxon>
        <taxon>Trichomonascus</taxon>
        <taxon>Trichomonascus ciferrii complex</taxon>
    </lineage>
</organism>
<dbReference type="Proteomes" id="UP000761534">
    <property type="component" value="Unassembled WGS sequence"/>
</dbReference>
<evidence type="ECO:0000259" key="2">
    <source>
        <dbReference type="Pfam" id="PF00462"/>
    </source>
</evidence>
<dbReference type="GO" id="GO:0034599">
    <property type="term" value="P:cellular response to oxidative stress"/>
    <property type="evidence" value="ECO:0007669"/>
    <property type="project" value="TreeGrafter"/>
</dbReference>
<dbReference type="AlphaFoldDB" id="A0A642V2I7"/>
<dbReference type="SUPFAM" id="SSF52833">
    <property type="entry name" value="Thioredoxin-like"/>
    <property type="match status" value="1"/>
</dbReference>
<proteinExistence type="predicted"/>
<dbReference type="VEuPathDB" id="FungiDB:TRICI_004988"/>
<protein>
    <recommendedName>
        <fullName evidence="2">Glutaredoxin domain-containing protein</fullName>
    </recommendedName>
</protein>
<gene>
    <name evidence="3" type="ORF">TRICI_004988</name>
</gene>
<dbReference type="PRINTS" id="PR00160">
    <property type="entry name" value="GLUTAREDOXIN"/>
</dbReference>
<feature type="domain" description="Glutaredoxin" evidence="2">
    <location>
        <begin position="64"/>
        <end position="126"/>
    </location>
</feature>
<dbReference type="EMBL" id="SWFS01000380">
    <property type="protein sequence ID" value="KAA8907409.1"/>
    <property type="molecule type" value="Genomic_DNA"/>
</dbReference>
<dbReference type="InterPro" id="IPR014025">
    <property type="entry name" value="Glutaredoxin_subgr"/>
</dbReference>
<name>A0A642V2I7_9ASCO</name>